<reference evidence="1" key="1">
    <citation type="submission" date="2018-02" db="EMBL/GenBank/DDBJ databases">
        <title>Rhizophora mucronata_Transcriptome.</title>
        <authorList>
            <person name="Meera S.P."/>
            <person name="Sreeshan A."/>
            <person name="Augustine A."/>
        </authorList>
    </citation>
    <scope>NUCLEOTIDE SEQUENCE</scope>
    <source>
        <tissue evidence="1">Leaf</tissue>
    </source>
</reference>
<sequence length="41" mass="4642">MLVLVLLLEGRSDQEERIDCAFSLRLDFHLSNASTSSLCCR</sequence>
<dbReference type="EMBL" id="GGEC01058032">
    <property type="protein sequence ID" value="MBX38516.1"/>
    <property type="molecule type" value="Transcribed_RNA"/>
</dbReference>
<proteinExistence type="predicted"/>
<name>A0A2P2N7Y3_RHIMU</name>
<accession>A0A2P2N7Y3</accession>
<organism evidence="1">
    <name type="scientific">Rhizophora mucronata</name>
    <name type="common">Asiatic mangrove</name>
    <dbReference type="NCBI Taxonomy" id="61149"/>
    <lineage>
        <taxon>Eukaryota</taxon>
        <taxon>Viridiplantae</taxon>
        <taxon>Streptophyta</taxon>
        <taxon>Embryophyta</taxon>
        <taxon>Tracheophyta</taxon>
        <taxon>Spermatophyta</taxon>
        <taxon>Magnoliopsida</taxon>
        <taxon>eudicotyledons</taxon>
        <taxon>Gunneridae</taxon>
        <taxon>Pentapetalae</taxon>
        <taxon>rosids</taxon>
        <taxon>fabids</taxon>
        <taxon>Malpighiales</taxon>
        <taxon>Rhizophoraceae</taxon>
        <taxon>Rhizophora</taxon>
    </lineage>
</organism>
<dbReference type="AlphaFoldDB" id="A0A2P2N7Y3"/>
<evidence type="ECO:0000313" key="1">
    <source>
        <dbReference type="EMBL" id="MBX38516.1"/>
    </source>
</evidence>
<protein>
    <submittedName>
        <fullName evidence="1">Uncharacterized protein</fullName>
    </submittedName>
</protein>